<feature type="region of interest" description="Disordered" evidence="7">
    <location>
        <begin position="1"/>
        <end position="25"/>
    </location>
</feature>
<dbReference type="SUPFAM" id="SSF57667">
    <property type="entry name" value="beta-beta-alpha zinc fingers"/>
    <property type="match status" value="1"/>
</dbReference>
<name>A0A0B7BZG3_9EUPU</name>
<keyword evidence="5" id="KW-0539">Nucleus</keyword>
<protein>
    <recommendedName>
        <fullName evidence="8">C2H2-type domain-containing protein</fullName>
    </recommendedName>
</protein>
<dbReference type="SMART" id="SM00355">
    <property type="entry name" value="ZnF_C2H2"/>
    <property type="match status" value="2"/>
</dbReference>
<feature type="non-terminal residue" evidence="9">
    <location>
        <position position="80"/>
    </location>
</feature>
<feature type="non-terminal residue" evidence="9">
    <location>
        <position position="1"/>
    </location>
</feature>
<evidence type="ECO:0000256" key="6">
    <source>
        <dbReference type="PROSITE-ProRule" id="PRU00042"/>
    </source>
</evidence>
<evidence type="ECO:0000256" key="4">
    <source>
        <dbReference type="ARBA" id="ARBA00022833"/>
    </source>
</evidence>
<feature type="domain" description="C2H2-type" evidence="8">
    <location>
        <begin position="32"/>
        <end position="59"/>
    </location>
</feature>
<dbReference type="InterPro" id="IPR013087">
    <property type="entry name" value="Znf_C2H2_type"/>
</dbReference>
<dbReference type="Pfam" id="PF13912">
    <property type="entry name" value="zf-C2H2_6"/>
    <property type="match status" value="1"/>
</dbReference>
<keyword evidence="1" id="KW-0479">Metal-binding</keyword>
<evidence type="ECO:0000259" key="8">
    <source>
        <dbReference type="PROSITE" id="PS50157"/>
    </source>
</evidence>
<dbReference type="GO" id="GO:0008270">
    <property type="term" value="F:zinc ion binding"/>
    <property type="evidence" value="ECO:0007669"/>
    <property type="project" value="UniProtKB-KW"/>
</dbReference>
<dbReference type="PANTHER" id="PTHR24388:SF104">
    <property type="entry name" value="AT-RICH BINDING PROTEIN-RELATED"/>
    <property type="match status" value="1"/>
</dbReference>
<feature type="domain" description="C2H2-type" evidence="8">
    <location>
        <begin position="60"/>
        <end position="80"/>
    </location>
</feature>
<sequence>NDELHTVNVDGKLQNNVPSSKKLKRSTGNKSYLCHFCGISFSDINNLKVHRRKHIKEKAYKCEVCDAQFAYMSVLETHKR</sequence>
<dbReference type="Gene3D" id="3.30.160.60">
    <property type="entry name" value="Classic Zinc Finger"/>
    <property type="match status" value="2"/>
</dbReference>
<evidence type="ECO:0000256" key="2">
    <source>
        <dbReference type="ARBA" id="ARBA00022737"/>
    </source>
</evidence>
<reference evidence="9" key="1">
    <citation type="submission" date="2014-12" db="EMBL/GenBank/DDBJ databases">
        <title>Insight into the proteome of Arion vulgaris.</title>
        <authorList>
            <person name="Aradska J."/>
            <person name="Bulat T."/>
            <person name="Smidak R."/>
            <person name="Sarate P."/>
            <person name="Gangsoo J."/>
            <person name="Sialana F."/>
            <person name="Bilban M."/>
            <person name="Lubec G."/>
        </authorList>
    </citation>
    <scope>NUCLEOTIDE SEQUENCE</scope>
    <source>
        <tissue evidence="9">Skin</tissue>
    </source>
</reference>
<proteinExistence type="predicted"/>
<evidence type="ECO:0000313" key="9">
    <source>
        <dbReference type="EMBL" id="CEK98599.1"/>
    </source>
</evidence>
<evidence type="ECO:0000256" key="1">
    <source>
        <dbReference type="ARBA" id="ARBA00022723"/>
    </source>
</evidence>
<dbReference type="Pfam" id="PF00096">
    <property type="entry name" value="zf-C2H2"/>
    <property type="match status" value="1"/>
</dbReference>
<dbReference type="EMBL" id="HACG01051728">
    <property type="protein sequence ID" value="CEK98599.1"/>
    <property type="molecule type" value="Transcribed_RNA"/>
</dbReference>
<evidence type="ECO:0000256" key="7">
    <source>
        <dbReference type="SAM" id="MobiDB-lite"/>
    </source>
</evidence>
<organism evidence="9">
    <name type="scientific">Arion vulgaris</name>
    <dbReference type="NCBI Taxonomy" id="1028688"/>
    <lineage>
        <taxon>Eukaryota</taxon>
        <taxon>Metazoa</taxon>
        <taxon>Spiralia</taxon>
        <taxon>Lophotrochozoa</taxon>
        <taxon>Mollusca</taxon>
        <taxon>Gastropoda</taxon>
        <taxon>Heterobranchia</taxon>
        <taxon>Euthyneura</taxon>
        <taxon>Panpulmonata</taxon>
        <taxon>Eupulmonata</taxon>
        <taxon>Stylommatophora</taxon>
        <taxon>Helicina</taxon>
        <taxon>Arionoidea</taxon>
        <taxon>Arionidae</taxon>
        <taxon>Arion</taxon>
    </lineage>
</organism>
<keyword evidence="3 6" id="KW-0863">Zinc-finger</keyword>
<keyword evidence="4" id="KW-0862">Zinc</keyword>
<dbReference type="PANTHER" id="PTHR24388">
    <property type="entry name" value="ZINC FINGER PROTEIN"/>
    <property type="match status" value="1"/>
</dbReference>
<keyword evidence="2" id="KW-0677">Repeat</keyword>
<gene>
    <name evidence="9" type="primary">ORF219123</name>
</gene>
<dbReference type="AlphaFoldDB" id="A0A0B7BZG3"/>
<dbReference type="GO" id="GO:0000978">
    <property type="term" value="F:RNA polymerase II cis-regulatory region sequence-specific DNA binding"/>
    <property type="evidence" value="ECO:0007669"/>
    <property type="project" value="TreeGrafter"/>
</dbReference>
<dbReference type="PROSITE" id="PS50157">
    <property type="entry name" value="ZINC_FINGER_C2H2_2"/>
    <property type="match status" value="2"/>
</dbReference>
<accession>A0A0B7BZG3</accession>
<dbReference type="InterPro" id="IPR050527">
    <property type="entry name" value="Snail/Krueppel_Znf"/>
</dbReference>
<evidence type="ECO:0000256" key="5">
    <source>
        <dbReference type="ARBA" id="ARBA00023242"/>
    </source>
</evidence>
<dbReference type="PROSITE" id="PS00028">
    <property type="entry name" value="ZINC_FINGER_C2H2_1"/>
    <property type="match status" value="1"/>
</dbReference>
<dbReference type="FunFam" id="3.30.160.60:FF:000100">
    <property type="entry name" value="Zinc finger 45-like"/>
    <property type="match status" value="1"/>
</dbReference>
<dbReference type="GO" id="GO:0000981">
    <property type="term" value="F:DNA-binding transcription factor activity, RNA polymerase II-specific"/>
    <property type="evidence" value="ECO:0007669"/>
    <property type="project" value="TreeGrafter"/>
</dbReference>
<dbReference type="InterPro" id="IPR036236">
    <property type="entry name" value="Znf_C2H2_sf"/>
</dbReference>
<evidence type="ECO:0000256" key="3">
    <source>
        <dbReference type="ARBA" id="ARBA00022771"/>
    </source>
</evidence>